<name>A0ABR9V8B5_9CYAN</name>
<comment type="caution">
    <text evidence="2">The sequence shown here is derived from an EMBL/GenBank/DDBJ whole genome shotgun (WGS) entry which is preliminary data.</text>
</comment>
<dbReference type="SMART" id="SM00220">
    <property type="entry name" value="S_TKc"/>
    <property type="match status" value="1"/>
</dbReference>
<dbReference type="InterPro" id="IPR000719">
    <property type="entry name" value="Prot_kinase_dom"/>
</dbReference>
<protein>
    <submittedName>
        <fullName evidence="2">SUMF1/EgtB/PvdO family nonheme iron enzyme</fullName>
    </submittedName>
</protein>
<evidence type="ECO:0000313" key="2">
    <source>
        <dbReference type="EMBL" id="MBE9234721.1"/>
    </source>
</evidence>
<dbReference type="RefSeq" id="WP_193941356.1">
    <property type="nucleotide sequence ID" value="NZ_JADEWB010000004.1"/>
</dbReference>
<dbReference type="InterPro" id="IPR042095">
    <property type="entry name" value="SUMF_sf"/>
</dbReference>
<dbReference type="PANTHER" id="PTHR23150:SF19">
    <property type="entry name" value="FORMYLGLYCINE-GENERATING ENZYME"/>
    <property type="match status" value="1"/>
</dbReference>
<dbReference type="InterPro" id="IPR005532">
    <property type="entry name" value="SUMF_dom"/>
</dbReference>
<dbReference type="InterPro" id="IPR011009">
    <property type="entry name" value="Kinase-like_dom_sf"/>
</dbReference>
<evidence type="ECO:0000259" key="1">
    <source>
        <dbReference type="PROSITE" id="PS50011"/>
    </source>
</evidence>
<dbReference type="Gene3D" id="3.90.1580.10">
    <property type="entry name" value="paralog of FGE (formylglycine-generating enzyme)"/>
    <property type="match status" value="1"/>
</dbReference>
<dbReference type="InterPro" id="IPR016187">
    <property type="entry name" value="CTDL_fold"/>
</dbReference>
<evidence type="ECO:0000313" key="3">
    <source>
        <dbReference type="Proteomes" id="UP000606776"/>
    </source>
</evidence>
<gene>
    <name evidence="2" type="ORF">IQ227_01380</name>
</gene>
<feature type="domain" description="Protein kinase" evidence="1">
    <location>
        <begin position="37"/>
        <end position="307"/>
    </location>
</feature>
<dbReference type="Pfam" id="PF00069">
    <property type="entry name" value="Pkinase"/>
    <property type="match status" value="1"/>
</dbReference>
<dbReference type="EMBL" id="JADEWB010000004">
    <property type="protein sequence ID" value="MBE9234721.1"/>
    <property type="molecule type" value="Genomic_DNA"/>
</dbReference>
<dbReference type="SUPFAM" id="SSF56112">
    <property type="entry name" value="Protein kinase-like (PK-like)"/>
    <property type="match status" value="1"/>
</dbReference>
<accession>A0ABR9V8B5</accession>
<dbReference type="Proteomes" id="UP000606776">
    <property type="component" value="Unassembled WGS sequence"/>
</dbReference>
<keyword evidence="3" id="KW-1185">Reference proteome</keyword>
<sequence length="608" mass="68521">MICCLNPECNQPINPDDNKFCQTCRTPLIPLLINRFRVLRVLSTEGGFGRNYLAEDTQKLNETCVIKQFAPKQSGSYALKKAVELFNAEAKLLQDLGEHPQIPALFAYFEDNGFLYLVQQFIKGENLFNELTQKGTYNETQIQELLLDLLPVLKFIHERDVIHRDIKPQNIMRRESDGKLVLIDFGASKELTSTVHTQIGTTIGSYGYSPYEQIKEGKAYPASDLFALGVTCFHLLTGNSPFELWAKNGFAWVNDWRKSSSNSVSKELGTVLDKLLKFDVNERYQSADEVLKDLEVPETLATRRDFLKNTGLAIGSITTLGFISSKLFAVTPGKESNSNSLNTFNFEVVTTDASGKIINKRKSSARYFTEDLGNNVTLEMVEIPGGTFMMGSPETEAKRDSDESPQHQVTVSGFFMGKYEVTQKQYQAIMGSNPSDFKGENRPVERVSWDDAVGFCEKLSKKTGKKYTLPSEAQWEYACRSGTTTPFYFGESITSDLVNYDGSYPYGSAPKSLYRIQTTDVGSFYPNAFGLYDMHGNVWEWCLDDYQDNYKNVPIDGSALMNLPKYKVLRGGSWLLIARNCRSGERLGYLRDTKFSEVGFRVVLISKT</sequence>
<dbReference type="PROSITE" id="PS50011">
    <property type="entry name" value="PROTEIN_KINASE_DOM"/>
    <property type="match status" value="1"/>
</dbReference>
<dbReference type="PANTHER" id="PTHR23150">
    <property type="entry name" value="SULFATASE MODIFYING FACTOR 1, 2"/>
    <property type="match status" value="1"/>
</dbReference>
<dbReference type="InterPro" id="IPR051043">
    <property type="entry name" value="Sulfatase_Mod_Factor_Kinase"/>
</dbReference>
<dbReference type="CDD" id="cd14014">
    <property type="entry name" value="STKc_PknB_like"/>
    <property type="match status" value="1"/>
</dbReference>
<dbReference type="NCBIfam" id="NF045510">
    <property type="entry name" value="4Cys_prefix_kin"/>
    <property type="match status" value="1"/>
</dbReference>
<dbReference type="SUPFAM" id="SSF56436">
    <property type="entry name" value="C-type lectin-like"/>
    <property type="match status" value="1"/>
</dbReference>
<dbReference type="Gene3D" id="1.10.510.10">
    <property type="entry name" value="Transferase(Phosphotransferase) domain 1"/>
    <property type="match status" value="1"/>
</dbReference>
<organism evidence="2 3">
    <name type="scientific">Sphaerospermopsis aphanizomenoides LEGE 00250</name>
    <dbReference type="NCBI Taxonomy" id="2777972"/>
    <lineage>
        <taxon>Bacteria</taxon>
        <taxon>Bacillati</taxon>
        <taxon>Cyanobacteriota</taxon>
        <taxon>Cyanophyceae</taxon>
        <taxon>Nostocales</taxon>
        <taxon>Aphanizomenonaceae</taxon>
        <taxon>Sphaerospermopsis</taxon>
        <taxon>Sphaerospermopsis aphanizomenoides</taxon>
    </lineage>
</organism>
<proteinExistence type="predicted"/>
<dbReference type="Pfam" id="PF03781">
    <property type="entry name" value="FGE-sulfatase"/>
    <property type="match status" value="1"/>
</dbReference>
<reference evidence="2 3" key="1">
    <citation type="submission" date="2020-10" db="EMBL/GenBank/DDBJ databases">
        <authorList>
            <person name="Castelo-Branco R."/>
            <person name="Eusebio N."/>
            <person name="Adriana R."/>
            <person name="Vieira A."/>
            <person name="Brugerolle De Fraissinette N."/>
            <person name="Rezende De Castro R."/>
            <person name="Schneider M.P."/>
            <person name="Vasconcelos V."/>
            <person name="Leao P.N."/>
        </authorList>
    </citation>
    <scope>NUCLEOTIDE SEQUENCE [LARGE SCALE GENOMIC DNA]</scope>
    <source>
        <strain evidence="2 3">LEGE 00250</strain>
    </source>
</reference>